<keyword evidence="7" id="KW-0378">Hydrolase</keyword>
<evidence type="ECO:0000256" key="5">
    <source>
        <dbReference type="ARBA" id="ARBA00022723"/>
    </source>
</evidence>
<dbReference type="InterPro" id="IPR002169">
    <property type="entry name" value="Peptidase_M9A/M9B"/>
</dbReference>
<gene>
    <name evidence="10" type="ORF">tloyanaT_10590</name>
</gene>
<dbReference type="PRINTS" id="PR00931">
    <property type="entry name" value="MICOLLPTASE"/>
</dbReference>
<keyword evidence="5" id="KW-0479">Metal-binding</keyword>
<dbReference type="Gene3D" id="1.10.390.20">
    <property type="match status" value="1"/>
</dbReference>
<dbReference type="Gene3D" id="3.40.30.160">
    <property type="entry name" value="Collagenase ColT, N-terminal domain"/>
    <property type="match status" value="1"/>
</dbReference>
<evidence type="ECO:0000256" key="1">
    <source>
        <dbReference type="ARBA" id="ARBA00001947"/>
    </source>
</evidence>
<evidence type="ECO:0000256" key="6">
    <source>
        <dbReference type="ARBA" id="ARBA00022729"/>
    </source>
</evidence>
<evidence type="ECO:0000256" key="4">
    <source>
        <dbReference type="ARBA" id="ARBA00022670"/>
    </source>
</evidence>
<dbReference type="Proteomes" id="UP001157134">
    <property type="component" value="Unassembled WGS sequence"/>
</dbReference>
<keyword evidence="3" id="KW-0964">Secreted</keyword>
<name>A0ABQ6H9K3_9GAMM</name>
<proteinExistence type="predicted"/>
<evidence type="ECO:0000256" key="3">
    <source>
        <dbReference type="ARBA" id="ARBA00022525"/>
    </source>
</evidence>
<sequence>MKKLVMLALPLGVMACDDSVQTTVEEKAASPVSENIVLATGNVVREGETYQPAWVRNKPEIDKILSGTHQCADNLSLRYQQMTEQNIADSCRLLLSTEQRFHRLFERQNKPVLHDHNTVLRANIYASKDDYVAYVTKHFDVPSNNGGMYLEGLPHLEDNSAEYVAYLRNGEVWNLNHEFVHYLDGRYNNYGDFCAGLHDNHAGPEYCLKPAPKPPYLTWWTEGIAEYVAHMEDNPKAIALAKDKTYSLSELLYNSGDGWNVDKVYRWGYLAARYMMEQQRDKVEQMLFFTRQGDFPRYQALILEWGTSMDDDFHRWLETL</sequence>
<comment type="caution">
    <text evidence="10">The sequence shown here is derived from an EMBL/GenBank/DDBJ whole genome shotgun (WGS) entry which is preliminary data.</text>
</comment>
<dbReference type="RefSeq" id="WP_284296493.1">
    <property type="nucleotide sequence ID" value="NZ_BSSV01000002.1"/>
</dbReference>
<evidence type="ECO:0000313" key="11">
    <source>
        <dbReference type="Proteomes" id="UP001157134"/>
    </source>
</evidence>
<dbReference type="PANTHER" id="PTHR13062:SF9">
    <property type="entry name" value="MICROBIAL COLLAGENASE"/>
    <property type="match status" value="1"/>
</dbReference>
<keyword evidence="6" id="KW-0732">Signal</keyword>
<dbReference type="PROSITE" id="PS51257">
    <property type="entry name" value="PROKAR_LIPOPROTEIN"/>
    <property type="match status" value="1"/>
</dbReference>
<accession>A0ABQ6H9K3</accession>
<keyword evidence="4" id="KW-0645">Protease</keyword>
<keyword evidence="11" id="KW-1185">Reference proteome</keyword>
<comment type="subcellular location">
    <subcellularLocation>
        <location evidence="2">Secreted</location>
    </subcellularLocation>
</comment>
<dbReference type="EMBL" id="BSSV01000002">
    <property type="protein sequence ID" value="GLX84807.1"/>
    <property type="molecule type" value="Genomic_DNA"/>
</dbReference>
<evidence type="ECO:0000256" key="7">
    <source>
        <dbReference type="ARBA" id="ARBA00022801"/>
    </source>
</evidence>
<evidence type="ECO:0008006" key="12">
    <source>
        <dbReference type="Google" id="ProtNLM"/>
    </source>
</evidence>
<evidence type="ECO:0000256" key="9">
    <source>
        <dbReference type="ARBA" id="ARBA00023049"/>
    </source>
</evidence>
<evidence type="ECO:0000256" key="2">
    <source>
        <dbReference type="ARBA" id="ARBA00004613"/>
    </source>
</evidence>
<comment type="cofactor">
    <cofactor evidence="1">
        <name>Zn(2+)</name>
        <dbReference type="ChEBI" id="CHEBI:29105"/>
    </cofactor>
</comment>
<evidence type="ECO:0000313" key="10">
    <source>
        <dbReference type="EMBL" id="GLX84807.1"/>
    </source>
</evidence>
<dbReference type="PANTHER" id="PTHR13062">
    <property type="entry name" value="COLLAGENASE"/>
    <property type="match status" value="1"/>
</dbReference>
<keyword evidence="8" id="KW-0862">Zinc</keyword>
<evidence type="ECO:0000256" key="8">
    <source>
        <dbReference type="ARBA" id="ARBA00022833"/>
    </source>
</evidence>
<organism evidence="10 11">
    <name type="scientific">Thalassotalea loyana</name>
    <dbReference type="NCBI Taxonomy" id="280483"/>
    <lineage>
        <taxon>Bacteria</taxon>
        <taxon>Pseudomonadati</taxon>
        <taxon>Pseudomonadota</taxon>
        <taxon>Gammaproteobacteria</taxon>
        <taxon>Alteromonadales</taxon>
        <taxon>Colwelliaceae</taxon>
        <taxon>Thalassotalea</taxon>
    </lineage>
</organism>
<protein>
    <recommendedName>
        <fullName evidence="12">Collagenase</fullName>
    </recommendedName>
</protein>
<keyword evidence="9" id="KW-0482">Metalloprotease</keyword>
<dbReference type="Pfam" id="PF01752">
    <property type="entry name" value="Peptidase_M9"/>
    <property type="match status" value="1"/>
</dbReference>
<reference evidence="10 11" key="1">
    <citation type="submission" date="2023-03" db="EMBL/GenBank/DDBJ databases">
        <title>Thalassotalea loyana LMG 22536T draft genome sequence.</title>
        <authorList>
            <person name="Sawabe T."/>
        </authorList>
    </citation>
    <scope>NUCLEOTIDE SEQUENCE [LARGE SCALE GENOMIC DNA]</scope>
    <source>
        <strain evidence="10 11">LMG 22536</strain>
    </source>
</reference>